<protein>
    <submittedName>
        <fullName evidence="1">Uncharacterized protein</fullName>
    </submittedName>
</protein>
<reference evidence="1 2" key="1">
    <citation type="submission" date="2015-01" db="EMBL/GenBank/DDBJ databases">
        <title>Enhanced salinomycin production by adjusting the supply of polyketide extender units in Streptomyce albus DSM 41398.</title>
        <authorList>
            <person name="Lu C."/>
        </authorList>
    </citation>
    <scope>NUCLEOTIDE SEQUENCE [LARGE SCALE GENOMIC DNA]</scope>
    <source>
        <strain evidence="2">ATCC 21838 / DSM 41398 / FERM P-419 / JCM 4703 / NBRC 107858</strain>
    </source>
</reference>
<dbReference type="KEGG" id="sals:SLNWT_0204"/>
<dbReference type="EMBL" id="CP010519">
    <property type="protein sequence ID" value="AJE80580.1"/>
    <property type="molecule type" value="Genomic_DNA"/>
</dbReference>
<sequence>MEVCRGPEAGEVVAPRETGIAVPQFPAESVLTLTENGPRILARRSVEVLGL</sequence>
<gene>
    <name evidence="1" type="ORF">SLNWT_0204</name>
</gene>
<organism evidence="1 2">
    <name type="scientific">Streptomyces albus (strain ATCC 21838 / DSM 41398 / FERM P-419 / JCM 4703 / NBRC 107858)</name>
    <dbReference type="NCBI Taxonomy" id="1081613"/>
    <lineage>
        <taxon>Bacteria</taxon>
        <taxon>Bacillati</taxon>
        <taxon>Actinomycetota</taxon>
        <taxon>Actinomycetes</taxon>
        <taxon>Kitasatosporales</taxon>
        <taxon>Streptomycetaceae</taxon>
        <taxon>Streptomyces</taxon>
    </lineage>
</organism>
<keyword evidence="2" id="KW-1185">Reference proteome</keyword>
<name>A0A0B5EMI8_STRA4</name>
<dbReference type="AlphaFoldDB" id="A0A0B5EMI8"/>
<evidence type="ECO:0000313" key="2">
    <source>
        <dbReference type="Proteomes" id="UP000031523"/>
    </source>
</evidence>
<proteinExistence type="predicted"/>
<accession>A0A0B5EMI8</accession>
<evidence type="ECO:0000313" key="1">
    <source>
        <dbReference type="EMBL" id="AJE80580.1"/>
    </source>
</evidence>
<dbReference type="Proteomes" id="UP000031523">
    <property type="component" value="Chromosome"/>
</dbReference>